<reference evidence="2 3" key="1">
    <citation type="submission" date="2018-08" db="EMBL/GenBank/DDBJ databases">
        <title>Genome and evolution of the arbuscular mycorrhizal fungus Diversispora epigaea (formerly Glomus versiforme) and its bacterial endosymbionts.</title>
        <authorList>
            <person name="Sun X."/>
            <person name="Fei Z."/>
            <person name="Harrison M."/>
        </authorList>
    </citation>
    <scope>NUCLEOTIDE SEQUENCE [LARGE SCALE GENOMIC DNA]</scope>
    <source>
        <strain evidence="2 3">IT104</strain>
    </source>
</reference>
<evidence type="ECO:0000313" key="2">
    <source>
        <dbReference type="EMBL" id="RHZ77971.1"/>
    </source>
</evidence>
<dbReference type="EMBL" id="PQFF01000158">
    <property type="protein sequence ID" value="RHZ77971.1"/>
    <property type="molecule type" value="Genomic_DNA"/>
</dbReference>
<proteinExistence type="predicted"/>
<dbReference type="OrthoDB" id="2483447at2759"/>
<sequence length="133" mass="15651">MIFSIASPVNAGFSYLLLFKEEYYSDIAQLLKEGPTVYNVVDFVIQNDHSCLIKEKIKPTINHETNSVLIENVGNEPSSPIKRGSSGWDDEPEETDEEFQIRKQQYEAEKQRWFFVKEFLYFVGQNHRNYKFE</sequence>
<dbReference type="AlphaFoldDB" id="A0A397IPS0"/>
<keyword evidence="3" id="KW-1185">Reference proteome</keyword>
<protein>
    <submittedName>
        <fullName evidence="2">Uncharacterized protein</fullName>
    </submittedName>
</protein>
<evidence type="ECO:0000313" key="3">
    <source>
        <dbReference type="Proteomes" id="UP000266861"/>
    </source>
</evidence>
<feature type="region of interest" description="Disordered" evidence="1">
    <location>
        <begin position="72"/>
        <end position="96"/>
    </location>
</feature>
<name>A0A397IPS0_9GLOM</name>
<dbReference type="Proteomes" id="UP000266861">
    <property type="component" value="Unassembled WGS sequence"/>
</dbReference>
<gene>
    <name evidence="2" type="ORF">Glove_168g195</name>
</gene>
<comment type="caution">
    <text evidence="2">The sequence shown here is derived from an EMBL/GenBank/DDBJ whole genome shotgun (WGS) entry which is preliminary data.</text>
</comment>
<evidence type="ECO:0000256" key="1">
    <source>
        <dbReference type="SAM" id="MobiDB-lite"/>
    </source>
</evidence>
<organism evidence="2 3">
    <name type="scientific">Diversispora epigaea</name>
    <dbReference type="NCBI Taxonomy" id="1348612"/>
    <lineage>
        <taxon>Eukaryota</taxon>
        <taxon>Fungi</taxon>
        <taxon>Fungi incertae sedis</taxon>
        <taxon>Mucoromycota</taxon>
        <taxon>Glomeromycotina</taxon>
        <taxon>Glomeromycetes</taxon>
        <taxon>Diversisporales</taxon>
        <taxon>Diversisporaceae</taxon>
        <taxon>Diversispora</taxon>
    </lineage>
</organism>
<accession>A0A397IPS0</accession>